<dbReference type="KEGG" id="emp:EZMO1_2485"/>
<gene>
    <name evidence="2" type="ORF">EZMO1_2485</name>
</gene>
<organism evidence="2 3">
    <name type="scientific">Endozoicomonas montiporae CL-33</name>
    <dbReference type="NCBI Taxonomy" id="570277"/>
    <lineage>
        <taxon>Bacteria</taxon>
        <taxon>Pseudomonadati</taxon>
        <taxon>Pseudomonadota</taxon>
        <taxon>Gammaproteobacteria</taxon>
        <taxon>Oceanospirillales</taxon>
        <taxon>Endozoicomonadaceae</taxon>
        <taxon>Endozoicomonas</taxon>
    </lineage>
</organism>
<evidence type="ECO:0000259" key="1">
    <source>
        <dbReference type="Pfam" id="PF04606"/>
    </source>
</evidence>
<dbReference type="STRING" id="570277.EZMO1_2485"/>
<dbReference type="Pfam" id="PF04606">
    <property type="entry name" value="Ogr_Delta"/>
    <property type="match status" value="1"/>
</dbReference>
<evidence type="ECO:0000313" key="3">
    <source>
        <dbReference type="Proteomes" id="UP000071065"/>
    </source>
</evidence>
<dbReference type="OrthoDB" id="6895359at2"/>
<dbReference type="RefSeq" id="WP_082211607.1">
    <property type="nucleotide sequence ID" value="NZ_CP013251.1"/>
</dbReference>
<proteinExistence type="predicted"/>
<feature type="domain" description="Zinc finger Ogr/Delta-type" evidence="1">
    <location>
        <begin position="17"/>
        <end position="57"/>
    </location>
</feature>
<evidence type="ECO:0000313" key="2">
    <source>
        <dbReference type="EMBL" id="AMO56569.1"/>
    </source>
</evidence>
<dbReference type="Proteomes" id="UP000071065">
    <property type="component" value="Chromosome"/>
</dbReference>
<dbReference type="AlphaFoldDB" id="A0A142BCU3"/>
<sequence>MSHVGTTDYEERPMRVTCPHCRSKSRITDTNTISDSVRELYCICQNADCDARFKMSLAHMNDIRPPKTETDNLLIEFFRRMPLAEKQRLLAQT</sequence>
<accession>A0A142BCU3</accession>
<dbReference type="InterPro" id="IPR007684">
    <property type="entry name" value="Znf_Ogr/Delta"/>
</dbReference>
<name>A0A142BCU3_9GAMM</name>
<dbReference type="PATRIC" id="fig|570277.3.peg.2667"/>
<dbReference type="EMBL" id="CP013251">
    <property type="protein sequence ID" value="AMO56569.1"/>
    <property type="molecule type" value="Genomic_DNA"/>
</dbReference>
<protein>
    <recommendedName>
        <fullName evidence="1">Zinc finger Ogr/Delta-type domain-containing protein</fullName>
    </recommendedName>
</protein>
<reference evidence="2 3" key="1">
    <citation type="journal article" date="2016" name="Front. Microbiol.">
        <title>Genomic Insight into the Host-Endosymbiont Relationship of Endozoicomonas montiporae CL-33(T) with its Coral Host.</title>
        <authorList>
            <person name="Ding J.-Y."/>
            <person name="Shiu J.-H."/>
            <person name="Chen W.-M."/>
            <person name="Chiang Y.-R."/>
            <person name="Tang S.-L."/>
        </authorList>
    </citation>
    <scope>NUCLEOTIDE SEQUENCE [LARGE SCALE GENOMIC DNA]</scope>
    <source>
        <strain evidence="2 3">CL-33</strain>
    </source>
</reference>